<dbReference type="EMBL" id="AAKL01000024">
    <property type="protein sequence ID" value="EAP72775.1"/>
    <property type="molecule type" value="Genomic_DNA"/>
</dbReference>
<protein>
    <submittedName>
        <fullName evidence="2">Uncharacterized protein</fullName>
    </submittedName>
</protein>
<feature type="region of interest" description="Disordered" evidence="1">
    <location>
        <begin position="30"/>
        <end position="55"/>
    </location>
</feature>
<dbReference type="AlphaFoldDB" id="A0AB33VD80"/>
<proteinExistence type="predicted"/>
<evidence type="ECO:0000256" key="1">
    <source>
        <dbReference type="SAM" id="MobiDB-lite"/>
    </source>
</evidence>
<dbReference type="Proteomes" id="UP000005933">
    <property type="component" value="Unassembled WGS sequence"/>
</dbReference>
<evidence type="ECO:0000313" key="3">
    <source>
        <dbReference type="Proteomes" id="UP000005933"/>
    </source>
</evidence>
<sequence>MSRARAISSCRHSTSRTAWISSRSMARSWRCTPTRTRNRRHSAQIRRKPASSSAATGPWVMPASCFMSSPSISLRRGFGMCLRSRRQTRLPLLKVRRWRWHPRSARPLDRWHRCASGAVYG</sequence>
<reference evidence="2 3" key="1">
    <citation type="journal article" date="2006" name="Mol. Plant Microbe Interact.">
        <title>Identification of open reading frames unique to a select agent: Ralstonia solanacearum race 3 biovar 2.</title>
        <authorList>
            <person name="Gabriel D.W."/>
            <person name="Allen C."/>
            <person name="Schell M."/>
            <person name="Denny T.P."/>
            <person name="Greenberg J.T."/>
            <person name="Duan Y.P."/>
            <person name="Flores-Cruz Z."/>
            <person name="Huang Q."/>
            <person name="Clifford J.M."/>
            <person name="Presting G."/>
            <person name="Gonzalez E.T."/>
            <person name="Reddy J."/>
            <person name="Elphinstone J."/>
            <person name="Swanson J."/>
            <person name="Yao J."/>
            <person name="Mulholland V."/>
            <person name="Liu L."/>
            <person name="Farmerie W."/>
            <person name="Patnaikuni M."/>
            <person name="Balogh B."/>
            <person name="Norman D."/>
            <person name="Alvarez A."/>
            <person name="Castillo J.A."/>
            <person name="Jones J."/>
            <person name="Saddler G."/>
            <person name="Walunas T."/>
            <person name="Zhukov A."/>
            <person name="Mikhailova N."/>
        </authorList>
    </citation>
    <scope>NUCLEOTIDE SEQUENCE [LARGE SCALE GENOMIC DNA]</scope>
    <source>
        <strain evidence="2 3">UW551</strain>
    </source>
</reference>
<evidence type="ECO:0000313" key="2">
    <source>
        <dbReference type="EMBL" id="EAP72775.1"/>
    </source>
</evidence>
<accession>A0AB33VD80</accession>
<gene>
    <name evidence="2" type="ORF">RRSL_02415</name>
</gene>
<feature type="compositionally biased region" description="Basic residues" evidence="1">
    <location>
        <begin position="36"/>
        <end position="49"/>
    </location>
</feature>
<organism evidence="2 3">
    <name type="scientific">Ralstonia solanacearum (strain UW551)</name>
    <dbReference type="NCBI Taxonomy" id="342110"/>
    <lineage>
        <taxon>Bacteria</taxon>
        <taxon>Pseudomonadati</taxon>
        <taxon>Pseudomonadota</taxon>
        <taxon>Betaproteobacteria</taxon>
        <taxon>Burkholderiales</taxon>
        <taxon>Burkholderiaceae</taxon>
        <taxon>Ralstonia</taxon>
        <taxon>Ralstonia solanacearum species complex</taxon>
    </lineage>
</organism>
<comment type="caution">
    <text evidence="2">The sequence shown here is derived from an EMBL/GenBank/DDBJ whole genome shotgun (WGS) entry which is preliminary data.</text>
</comment>
<name>A0AB33VD80_RALSU</name>